<organism evidence="2 3">
    <name type="scientific">Streptomyces rubradiris</name>
    <name type="common">Streptomyces achromogenes subsp. rubradiris</name>
    <dbReference type="NCBI Taxonomy" id="285531"/>
    <lineage>
        <taxon>Bacteria</taxon>
        <taxon>Bacillati</taxon>
        <taxon>Actinomycetota</taxon>
        <taxon>Actinomycetes</taxon>
        <taxon>Kitasatosporales</taxon>
        <taxon>Streptomycetaceae</taxon>
        <taxon>Streptomyces</taxon>
    </lineage>
</organism>
<keyword evidence="3" id="KW-1185">Reference proteome</keyword>
<name>A0ABQ3RAW0_STRRR</name>
<feature type="region of interest" description="Disordered" evidence="1">
    <location>
        <begin position="63"/>
        <end position="84"/>
    </location>
</feature>
<dbReference type="Proteomes" id="UP000646738">
    <property type="component" value="Unassembled WGS sequence"/>
</dbReference>
<reference evidence="3" key="1">
    <citation type="submission" date="2023-07" db="EMBL/GenBank/DDBJ databases">
        <title>Whole genome shotgun sequence of Streptomyces achromogenes subsp. rubradiris NBRC 14000.</title>
        <authorList>
            <person name="Komaki H."/>
            <person name="Tamura T."/>
        </authorList>
    </citation>
    <scope>NUCLEOTIDE SEQUENCE [LARGE SCALE GENOMIC DNA]</scope>
    <source>
        <strain evidence="3">NBRC 14000</strain>
    </source>
</reference>
<accession>A0ABQ3RAW0</accession>
<comment type="caution">
    <text evidence="2">The sequence shown here is derived from an EMBL/GenBank/DDBJ whole genome shotgun (WGS) entry which is preliminary data.</text>
</comment>
<proteinExistence type="predicted"/>
<evidence type="ECO:0000256" key="1">
    <source>
        <dbReference type="SAM" id="MobiDB-lite"/>
    </source>
</evidence>
<gene>
    <name evidence="2" type="ORF">Srubr_28310</name>
</gene>
<dbReference type="EMBL" id="BNEA01000015">
    <property type="protein sequence ID" value="GHI52985.1"/>
    <property type="molecule type" value="Genomic_DNA"/>
</dbReference>
<evidence type="ECO:0000313" key="3">
    <source>
        <dbReference type="Proteomes" id="UP000646738"/>
    </source>
</evidence>
<evidence type="ECO:0000313" key="2">
    <source>
        <dbReference type="EMBL" id="GHI52985.1"/>
    </source>
</evidence>
<protein>
    <submittedName>
        <fullName evidence="2">Uncharacterized protein</fullName>
    </submittedName>
</protein>
<sequence length="117" mass="13124">MLGEALRETRGFLAELERLGEELARIPQHDPGHQVLLDTYGRRLEQAQHRESWAAGRRAALVLDGPKPRHGRPRPRAGPAVRRGQRGRLALAALLVRRPWRAAARRADQPSLPSAVR</sequence>